<feature type="domain" description="RRM" evidence="4">
    <location>
        <begin position="36"/>
        <end position="114"/>
    </location>
</feature>
<dbReference type="InterPro" id="IPR012677">
    <property type="entry name" value="Nucleotide-bd_a/b_plait_sf"/>
</dbReference>
<dbReference type="EMBL" id="IAAA01022798">
    <property type="protein sequence ID" value="LAA07539.1"/>
    <property type="molecule type" value="mRNA"/>
</dbReference>
<feature type="compositionally biased region" description="Basic and acidic residues" evidence="3">
    <location>
        <begin position="186"/>
        <end position="196"/>
    </location>
</feature>
<dbReference type="PANTHER" id="PTHR45880:SF1">
    <property type="entry name" value="RNA-BINDING MOTIF PROTEIN, X-LINKED 2"/>
    <property type="match status" value="1"/>
</dbReference>
<accession>A0A2L2YHF3</accession>
<dbReference type="InterPro" id="IPR051847">
    <property type="entry name" value="RNA_proc/Spliceosome_comp"/>
</dbReference>
<dbReference type="GO" id="GO:0005686">
    <property type="term" value="C:U2 snRNP"/>
    <property type="evidence" value="ECO:0007669"/>
    <property type="project" value="TreeGrafter"/>
</dbReference>
<proteinExistence type="evidence at transcript level"/>
<evidence type="ECO:0000256" key="1">
    <source>
        <dbReference type="ARBA" id="ARBA00022884"/>
    </source>
</evidence>
<dbReference type="SUPFAM" id="SSF54928">
    <property type="entry name" value="RNA-binding domain, RBD"/>
    <property type="match status" value="1"/>
</dbReference>
<organism evidence="5">
    <name type="scientific">Parasteatoda tepidariorum</name>
    <name type="common">Common house spider</name>
    <name type="synonym">Achaearanea tepidariorum</name>
    <dbReference type="NCBI Taxonomy" id="114398"/>
    <lineage>
        <taxon>Eukaryota</taxon>
        <taxon>Metazoa</taxon>
        <taxon>Ecdysozoa</taxon>
        <taxon>Arthropoda</taxon>
        <taxon>Chelicerata</taxon>
        <taxon>Arachnida</taxon>
        <taxon>Araneae</taxon>
        <taxon>Araneomorphae</taxon>
        <taxon>Entelegynae</taxon>
        <taxon>Araneoidea</taxon>
        <taxon>Theridiidae</taxon>
        <taxon>Parasteatoda</taxon>
    </lineage>
</organism>
<feature type="compositionally biased region" description="Basic residues" evidence="3">
    <location>
        <begin position="176"/>
        <end position="185"/>
    </location>
</feature>
<feature type="compositionally biased region" description="Basic residues" evidence="3">
    <location>
        <begin position="153"/>
        <end position="168"/>
    </location>
</feature>
<feature type="region of interest" description="Disordered" evidence="3">
    <location>
        <begin position="132"/>
        <end position="550"/>
    </location>
</feature>
<sequence length="550" mass="64045">MNPLTNVKNITKLNEIELSKGTTDKKSWHDIYKDSAWIFIGGLAYGLTEGDVLAVFSQYGEIVNINLVRDKKTGKIKGFCFLCYANQKSTVLAVDNFNGIKLLNRTIRVDHVSNYKPPKDNEHDDELTKQLKSEGCAPKLIKHETSPVPVASSKKKKSKKEKKKHKKDKKEAGVKSLHKKPKIKKEKHDPGYDKYELPQISSKQSSKSKKSRTSDSESSTSGESSDESFVNEKSQSREKGYERNIEKLHNRTLASDFTVHNKDAGDKYSSSRKRNLKESESDSDDNYVKQKKSKASHNKDENRLSSDVQYNNHRSQHRHKSDSSACSSPDDGRRTNVRKASSYERHDTSHSNSSRNTYMSENRIKGVVRLRHDSSNSEEAHQSNSRSRENNTKNQDSLSRDRSREIDTTKYSRHENSRYQDYGQRDTRNNRSDREYNGDRSSTYNLGDRRNTDVEDHSRNNYPADRWSNDSKNNRMHYDEQNNPRKRIDQKDRKSYEYKNDSENSNRDSSKYSRSVRNIKSSSTEREDKHYSKHRDRDDYRKDSYDKKRR</sequence>
<reference evidence="5" key="1">
    <citation type="journal article" date="2016" name="Mol. Ecol. Resour.">
        <title>Evaluation of the impact of RNA preservation methods of spiders for de novo transcriptome assembly.</title>
        <authorList>
            <person name="Kono N."/>
            <person name="Nakamura H."/>
            <person name="Ito Y."/>
            <person name="Tomita M."/>
            <person name="Arakawa K."/>
        </authorList>
    </citation>
    <scope>NUCLEOTIDE SEQUENCE</scope>
    <source>
        <tissue evidence="5">Whole body</tissue>
    </source>
</reference>
<dbReference type="FunFam" id="3.30.70.330:FF:000962">
    <property type="entry name" value="RBMX2 ortholog"/>
    <property type="match status" value="1"/>
</dbReference>
<evidence type="ECO:0000256" key="3">
    <source>
        <dbReference type="SAM" id="MobiDB-lite"/>
    </source>
</evidence>
<feature type="compositionally biased region" description="Basic and acidic residues" evidence="3">
    <location>
        <begin position="234"/>
        <end position="249"/>
    </location>
</feature>
<keyword evidence="1 2" id="KW-0694">RNA-binding</keyword>
<dbReference type="SMART" id="SM00360">
    <property type="entry name" value="RRM"/>
    <property type="match status" value="1"/>
</dbReference>
<feature type="compositionally biased region" description="Polar residues" evidence="3">
    <location>
        <begin position="512"/>
        <end position="522"/>
    </location>
</feature>
<dbReference type="PROSITE" id="PS50102">
    <property type="entry name" value="RRM"/>
    <property type="match status" value="1"/>
</dbReference>
<dbReference type="CDD" id="cd12411">
    <property type="entry name" value="RRM_ist3_like"/>
    <property type="match status" value="1"/>
</dbReference>
<dbReference type="AlphaFoldDB" id="A0A2L2YHF3"/>
<feature type="compositionally biased region" description="Basic and acidic residues" evidence="3">
    <location>
        <begin position="398"/>
        <end position="438"/>
    </location>
</feature>
<dbReference type="Gene3D" id="3.30.70.330">
    <property type="match status" value="1"/>
</dbReference>
<dbReference type="GO" id="GO:0000398">
    <property type="term" value="P:mRNA splicing, via spliceosome"/>
    <property type="evidence" value="ECO:0007669"/>
    <property type="project" value="InterPro"/>
</dbReference>
<dbReference type="InterPro" id="IPR045844">
    <property type="entry name" value="RRM_Ist3-like"/>
</dbReference>
<dbReference type="PANTHER" id="PTHR45880">
    <property type="entry name" value="RNA-BINDING MOTIF PROTEIN, X-LINKED 2"/>
    <property type="match status" value="1"/>
</dbReference>
<feature type="compositionally biased region" description="Basic and acidic residues" evidence="3">
    <location>
        <begin position="523"/>
        <end position="550"/>
    </location>
</feature>
<dbReference type="OrthoDB" id="2573941at2759"/>
<evidence type="ECO:0000256" key="2">
    <source>
        <dbReference type="PROSITE-ProRule" id="PRU00176"/>
    </source>
</evidence>
<dbReference type="GO" id="GO:0071013">
    <property type="term" value="C:catalytic step 2 spliceosome"/>
    <property type="evidence" value="ECO:0007669"/>
    <property type="project" value="TreeGrafter"/>
</dbReference>
<feature type="compositionally biased region" description="Basic and acidic residues" evidence="3">
    <location>
        <begin position="370"/>
        <end position="391"/>
    </location>
</feature>
<dbReference type="GO" id="GO:0003723">
    <property type="term" value="F:RNA binding"/>
    <property type="evidence" value="ECO:0007669"/>
    <property type="project" value="UniProtKB-UniRule"/>
</dbReference>
<name>A0A2L2YHF3_PARTP</name>
<feature type="compositionally biased region" description="Basic and acidic residues" evidence="3">
    <location>
        <begin position="447"/>
        <end position="459"/>
    </location>
</feature>
<dbReference type="Pfam" id="PF00076">
    <property type="entry name" value="RRM_1"/>
    <property type="match status" value="1"/>
</dbReference>
<feature type="compositionally biased region" description="Basic and acidic residues" evidence="3">
    <location>
        <begin position="467"/>
        <end position="511"/>
    </location>
</feature>
<protein>
    <submittedName>
        <fullName evidence="5">RNA-binding motif protein, X-linked 2</fullName>
    </submittedName>
</protein>
<dbReference type="GO" id="GO:0071011">
    <property type="term" value="C:precatalytic spliceosome"/>
    <property type="evidence" value="ECO:0007669"/>
    <property type="project" value="TreeGrafter"/>
</dbReference>
<evidence type="ECO:0000259" key="4">
    <source>
        <dbReference type="PROSITE" id="PS50102"/>
    </source>
</evidence>
<feature type="compositionally biased region" description="Polar residues" evidence="3">
    <location>
        <begin position="350"/>
        <end position="360"/>
    </location>
</feature>
<dbReference type="InterPro" id="IPR035979">
    <property type="entry name" value="RBD_domain_sf"/>
</dbReference>
<evidence type="ECO:0000313" key="5">
    <source>
        <dbReference type="EMBL" id="LAA07539.1"/>
    </source>
</evidence>
<dbReference type="InterPro" id="IPR000504">
    <property type="entry name" value="RRM_dom"/>
</dbReference>